<dbReference type="InterPro" id="IPR027417">
    <property type="entry name" value="P-loop_NTPase"/>
</dbReference>
<dbReference type="AlphaFoldDB" id="A0A449B1L1"/>
<accession>A0A449B1L1</accession>
<keyword evidence="3" id="KW-1185">Reference proteome</keyword>
<gene>
    <name evidence="2" type="ORF">NCTC10181_00339</name>
</gene>
<dbReference type="GO" id="GO:0005524">
    <property type="term" value="F:ATP binding"/>
    <property type="evidence" value="ECO:0007669"/>
    <property type="project" value="UniProtKB-KW"/>
</dbReference>
<dbReference type="SUPFAM" id="SSF52540">
    <property type="entry name" value="P-loop containing nucleoside triphosphate hydrolases"/>
    <property type="match status" value="1"/>
</dbReference>
<evidence type="ECO:0000256" key="1">
    <source>
        <dbReference type="SAM" id="Coils"/>
    </source>
</evidence>
<keyword evidence="2" id="KW-0547">Nucleotide-binding</keyword>
<dbReference type="NCBIfam" id="NF045976">
    <property type="entry name" value="MAG1360_fam"/>
    <property type="match status" value="1"/>
</dbReference>
<protein>
    <submittedName>
        <fullName evidence="2">Antimicrobial peptide ABC transporter ATP-binding protein</fullName>
    </submittedName>
</protein>
<evidence type="ECO:0000313" key="2">
    <source>
        <dbReference type="EMBL" id="VEU74490.1"/>
    </source>
</evidence>
<keyword evidence="2" id="KW-0067">ATP-binding</keyword>
<sequence>MFHYQNKNGQNRFLNIPRIDIYENTSTAFYIDSQYNDFSYSFFWENIIKNNTNTISLWTENSDNKSKKVLLKKEEIQKHISYLELKNIVQKDDNNLPIYTIWKDCLKEYENDKNLKQQLKQTFHLFEISIKNAFYNILFKKSEHIIISNTELIRTMQFLKNNIKSKSAVLSASELLELIENFNKKIILIQNNLFEKYFELFDDLVKHLQIYSDNKLLENGTYQQQEIKEHIMELDFLNKISQASIQKIYNDLKIRDINTEIEFYKNYKNSVSMQGNNQIQVIKHHLKSQLKALKSQIKKYPSNTLSKTQLYKNYFYFKSILKLWTKYENDLQYAPIEEIAQLDKQIISEKLFFNIGNKKNIYKASLFKKYLIYKTIENDFDNIASPTYQISEANRKQIQDKINSLQKRLSKLNNNSFNQSPLKRNVVKIQSLKEKIKLAEADLLWNNLSELKLYKSKLKTKNLKIKQLIASTKKTLKDSNSFFKYIREFIDNHHSKNEILFNDQYINFENFFTQYIDLEIFNEFIILLSNFSLNKIKDSNKFINYFLGVSKFVKAINYLSINSINFFYPYKELTFLEVAKLKLVKYYLNQSKVILIEDDPSVESYHIKNEFFRVFKNIAKDNNITYVFLTEDIKFLLDNFDYLHMFYNNTTIEGGELKSILHNSLHPLTRKILIKKAIKNISLNNVLEDYVFNEFITPNQQNYHYIYSKYGNYKQWKNSQIDIKQNFQNNEEQTFDMKLDKLVEVNLFSFLENMEVDLTNFGRKSNLDRKILPADFTEKFDKPQDNEQAF</sequence>
<reference evidence="2 3" key="1">
    <citation type="submission" date="2019-01" db="EMBL/GenBank/DDBJ databases">
        <authorList>
            <consortium name="Pathogen Informatics"/>
        </authorList>
    </citation>
    <scope>NUCLEOTIDE SEQUENCE [LARGE SCALE GENOMIC DNA]</scope>
    <source>
        <strain evidence="2 3">NCTC10181</strain>
    </source>
</reference>
<keyword evidence="1" id="KW-0175">Coiled coil</keyword>
<proteinExistence type="predicted"/>
<dbReference type="EMBL" id="LR215036">
    <property type="protein sequence ID" value="VEU74490.1"/>
    <property type="molecule type" value="Genomic_DNA"/>
</dbReference>
<evidence type="ECO:0000313" key="3">
    <source>
        <dbReference type="Proteomes" id="UP000290985"/>
    </source>
</evidence>
<dbReference type="Proteomes" id="UP000290985">
    <property type="component" value="Chromosome"/>
</dbReference>
<feature type="coiled-coil region" evidence="1">
    <location>
        <begin position="388"/>
        <end position="442"/>
    </location>
</feature>
<dbReference type="KEGG" id="mcit:NCTC10181_00339"/>
<name>A0A449B1L1_9BACT</name>
<organism evidence="2 3">
    <name type="scientific">Mycoplasmopsis citelli</name>
    <dbReference type="NCBI Taxonomy" id="171281"/>
    <lineage>
        <taxon>Bacteria</taxon>
        <taxon>Bacillati</taxon>
        <taxon>Mycoplasmatota</taxon>
        <taxon>Mycoplasmoidales</taxon>
        <taxon>Metamycoplasmataceae</taxon>
        <taxon>Mycoplasmopsis</taxon>
    </lineage>
</organism>